<sequence>MCSYVKFYHQNIVPWLSMELAEPAWQGAVPYGIVRGTHKPCCGPSDLFNKLKHTSCGNDQSMLPMSFDMTQSSILLRTDGHPQASLPQLKSPPVNDSGKGQIRMSTPRSEYSARHTDCTYHKGDQK</sequence>
<feature type="region of interest" description="Disordered" evidence="1">
    <location>
        <begin position="77"/>
        <end position="126"/>
    </location>
</feature>
<gene>
    <name evidence="2" type="ORF">N7G274_001512</name>
</gene>
<protein>
    <submittedName>
        <fullName evidence="2">Uncharacterized protein</fullName>
    </submittedName>
</protein>
<reference evidence="2 3" key="1">
    <citation type="submission" date="2024-09" db="EMBL/GenBank/DDBJ databases">
        <title>Rethinking Asexuality: The Enigmatic Case of Functional Sexual Genes in Lepraria (Stereocaulaceae).</title>
        <authorList>
            <person name="Doellman M."/>
            <person name="Sun Y."/>
            <person name="Barcenas-Pena A."/>
            <person name="Lumbsch H.T."/>
            <person name="Grewe F."/>
        </authorList>
    </citation>
    <scope>NUCLEOTIDE SEQUENCE [LARGE SCALE GENOMIC DNA]</scope>
    <source>
        <strain evidence="2 3">Mercado 3170</strain>
    </source>
</reference>
<evidence type="ECO:0000256" key="1">
    <source>
        <dbReference type="SAM" id="MobiDB-lite"/>
    </source>
</evidence>
<organism evidence="2 3">
    <name type="scientific">Stereocaulon virgatum</name>
    <dbReference type="NCBI Taxonomy" id="373712"/>
    <lineage>
        <taxon>Eukaryota</taxon>
        <taxon>Fungi</taxon>
        <taxon>Dikarya</taxon>
        <taxon>Ascomycota</taxon>
        <taxon>Pezizomycotina</taxon>
        <taxon>Lecanoromycetes</taxon>
        <taxon>OSLEUM clade</taxon>
        <taxon>Lecanoromycetidae</taxon>
        <taxon>Lecanorales</taxon>
        <taxon>Lecanorineae</taxon>
        <taxon>Stereocaulaceae</taxon>
        <taxon>Stereocaulon</taxon>
    </lineage>
</organism>
<evidence type="ECO:0000313" key="3">
    <source>
        <dbReference type="Proteomes" id="UP001590950"/>
    </source>
</evidence>
<evidence type="ECO:0000313" key="2">
    <source>
        <dbReference type="EMBL" id="KAL2046065.1"/>
    </source>
</evidence>
<accession>A0ABR4ALH9</accession>
<comment type="caution">
    <text evidence="2">The sequence shown here is derived from an EMBL/GenBank/DDBJ whole genome shotgun (WGS) entry which is preliminary data.</text>
</comment>
<name>A0ABR4ALH9_9LECA</name>
<dbReference type="EMBL" id="JBEFKJ010000004">
    <property type="protein sequence ID" value="KAL2046065.1"/>
    <property type="molecule type" value="Genomic_DNA"/>
</dbReference>
<proteinExistence type="predicted"/>
<dbReference type="Proteomes" id="UP001590950">
    <property type="component" value="Unassembled WGS sequence"/>
</dbReference>
<feature type="compositionally biased region" description="Basic and acidic residues" evidence="1">
    <location>
        <begin position="111"/>
        <end position="126"/>
    </location>
</feature>
<keyword evidence="3" id="KW-1185">Reference proteome</keyword>